<gene>
    <name evidence="2" type="ORF">CF651_30625</name>
</gene>
<dbReference type="SMART" id="SM00530">
    <property type="entry name" value="HTH_XRE"/>
    <property type="match status" value="1"/>
</dbReference>
<feature type="domain" description="HTH cro/C1-type" evidence="1">
    <location>
        <begin position="11"/>
        <end position="65"/>
    </location>
</feature>
<dbReference type="SUPFAM" id="SSF47413">
    <property type="entry name" value="lambda repressor-like DNA-binding domains"/>
    <property type="match status" value="1"/>
</dbReference>
<dbReference type="GO" id="GO:0003677">
    <property type="term" value="F:DNA binding"/>
    <property type="evidence" value="ECO:0007669"/>
    <property type="project" value="InterPro"/>
</dbReference>
<protein>
    <recommendedName>
        <fullName evidence="1">HTH cro/C1-type domain-containing protein</fullName>
    </recommendedName>
</protein>
<dbReference type="CDD" id="cd00093">
    <property type="entry name" value="HTH_XRE"/>
    <property type="match status" value="1"/>
</dbReference>
<organism evidence="2 3">
    <name type="scientific">Paenibacillus rigui</name>
    <dbReference type="NCBI Taxonomy" id="554312"/>
    <lineage>
        <taxon>Bacteria</taxon>
        <taxon>Bacillati</taxon>
        <taxon>Bacillota</taxon>
        <taxon>Bacilli</taxon>
        <taxon>Bacillales</taxon>
        <taxon>Paenibacillaceae</taxon>
        <taxon>Paenibacillus</taxon>
    </lineage>
</organism>
<sequence>MILVELDAMSIRVLRTLHGLTQKQIADKLGTHQPVYAMFENGAVRPSAEHHEQLVKILRANEAHSISVIEAIRAWKDEANV</sequence>
<dbReference type="InterPro" id="IPR010982">
    <property type="entry name" value="Lambda_DNA-bd_dom_sf"/>
</dbReference>
<proteinExistence type="predicted"/>
<dbReference type="EMBL" id="NMQW01000070">
    <property type="protein sequence ID" value="OXM82497.1"/>
    <property type="molecule type" value="Genomic_DNA"/>
</dbReference>
<dbReference type="InterPro" id="IPR001387">
    <property type="entry name" value="Cro/C1-type_HTH"/>
</dbReference>
<dbReference type="Proteomes" id="UP000215509">
    <property type="component" value="Unassembled WGS sequence"/>
</dbReference>
<dbReference type="Gene3D" id="1.10.260.40">
    <property type="entry name" value="lambda repressor-like DNA-binding domains"/>
    <property type="match status" value="1"/>
</dbReference>
<evidence type="ECO:0000259" key="1">
    <source>
        <dbReference type="PROSITE" id="PS50943"/>
    </source>
</evidence>
<keyword evidence="3" id="KW-1185">Reference proteome</keyword>
<evidence type="ECO:0000313" key="2">
    <source>
        <dbReference type="EMBL" id="OXM82497.1"/>
    </source>
</evidence>
<comment type="caution">
    <text evidence="2">The sequence shown here is derived from an EMBL/GenBank/DDBJ whole genome shotgun (WGS) entry which is preliminary data.</text>
</comment>
<reference evidence="2 3" key="1">
    <citation type="submission" date="2017-07" db="EMBL/GenBank/DDBJ databases">
        <title>Genome sequencing and assembly of Paenibacillus rigui.</title>
        <authorList>
            <person name="Mayilraj S."/>
        </authorList>
    </citation>
    <scope>NUCLEOTIDE SEQUENCE [LARGE SCALE GENOMIC DNA]</scope>
    <source>
        <strain evidence="2 3">JCM 16352</strain>
    </source>
</reference>
<evidence type="ECO:0000313" key="3">
    <source>
        <dbReference type="Proteomes" id="UP000215509"/>
    </source>
</evidence>
<dbReference type="PROSITE" id="PS50943">
    <property type="entry name" value="HTH_CROC1"/>
    <property type="match status" value="1"/>
</dbReference>
<dbReference type="AlphaFoldDB" id="A0A229UGH2"/>
<dbReference type="Pfam" id="PF01381">
    <property type="entry name" value="HTH_3"/>
    <property type="match status" value="1"/>
</dbReference>
<name>A0A229UGH2_9BACL</name>
<dbReference type="OrthoDB" id="9812495at2"/>
<accession>A0A229UGH2</accession>